<dbReference type="PANTHER" id="PTHR30175">
    <property type="entry name" value="PHOSPHOTRANSFERASE SYSTEM TRANSPORT PROTEIN"/>
    <property type="match status" value="1"/>
</dbReference>
<dbReference type="HOGENOM" id="CLU_012312_2_0_9"/>
<dbReference type="GO" id="GO:0009401">
    <property type="term" value="P:phosphoenolpyruvate-dependent sugar phosphotransferase system"/>
    <property type="evidence" value="ECO:0007669"/>
    <property type="project" value="UniProtKB-KW"/>
</dbReference>
<feature type="transmembrane region" description="Helical" evidence="12">
    <location>
        <begin position="296"/>
        <end position="316"/>
    </location>
</feature>
<dbReference type="EMBL" id="AGZE01000033">
    <property type="protein sequence ID" value="EKB54298.1"/>
    <property type="molecule type" value="Genomic_DNA"/>
</dbReference>
<evidence type="ECO:0000256" key="11">
    <source>
        <dbReference type="PROSITE-ProRule" id="PRU00421"/>
    </source>
</evidence>
<organism evidence="15 16">
    <name type="scientific">Falseniella ignava CCUG 37419</name>
    <dbReference type="NCBI Taxonomy" id="883112"/>
    <lineage>
        <taxon>Bacteria</taxon>
        <taxon>Bacillati</taxon>
        <taxon>Bacillota</taxon>
        <taxon>Bacilli</taxon>
        <taxon>Lactobacillales</taxon>
        <taxon>Aerococcaceae</taxon>
        <taxon>Falseniella</taxon>
    </lineage>
</organism>
<name>K1LW46_9LACT</name>
<evidence type="ECO:0000256" key="4">
    <source>
        <dbReference type="ARBA" id="ARBA00022597"/>
    </source>
</evidence>
<feature type="transmembrane region" description="Helical" evidence="12">
    <location>
        <begin position="356"/>
        <end position="377"/>
    </location>
</feature>
<evidence type="ECO:0000256" key="1">
    <source>
        <dbReference type="ARBA" id="ARBA00004651"/>
    </source>
</evidence>
<dbReference type="CDD" id="cd00212">
    <property type="entry name" value="PTS_IIB_glc"/>
    <property type="match status" value="1"/>
</dbReference>
<keyword evidence="16" id="KW-1185">Reference proteome</keyword>
<evidence type="ECO:0000313" key="15">
    <source>
        <dbReference type="EMBL" id="EKB54298.1"/>
    </source>
</evidence>
<keyword evidence="6" id="KW-0598">Phosphotransferase system</keyword>
<gene>
    <name evidence="15" type="ORF">HMPREF9707_01226</name>
</gene>
<dbReference type="PROSITE" id="PS51098">
    <property type="entry name" value="PTS_EIIB_TYPE_1"/>
    <property type="match status" value="1"/>
</dbReference>
<feature type="transmembrane region" description="Helical" evidence="12">
    <location>
        <begin position="173"/>
        <end position="192"/>
    </location>
</feature>
<keyword evidence="8" id="KW-0418">Kinase</keyword>
<evidence type="ECO:0000259" key="13">
    <source>
        <dbReference type="PROSITE" id="PS51098"/>
    </source>
</evidence>
<evidence type="ECO:0000256" key="2">
    <source>
        <dbReference type="ARBA" id="ARBA00022448"/>
    </source>
</evidence>
<feature type="domain" description="PTS EIIB type-1" evidence="13">
    <location>
        <begin position="4"/>
        <end position="86"/>
    </location>
</feature>
<dbReference type="PATRIC" id="fig|883112.3.peg.1219"/>
<evidence type="ECO:0000256" key="5">
    <source>
        <dbReference type="ARBA" id="ARBA00022679"/>
    </source>
</evidence>
<dbReference type="eggNOG" id="COG1264">
    <property type="taxonomic scope" value="Bacteria"/>
</dbReference>
<dbReference type="Gene3D" id="3.30.1360.60">
    <property type="entry name" value="Glucose permease domain IIB"/>
    <property type="match status" value="1"/>
</dbReference>
<dbReference type="SUPFAM" id="SSF55604">
    <property type="entry name" value="Glucose permease domain IIB"/>
    <property type="match status" value="1"/>
</dbReference>
<dbReference type="STRING" id="883112.HMPREF9707_01226"/>
<feature type="transmembrane region" description="Helical" evidence="12">
    <location>
        <begin position="233"/>
        <end position="255"/>
    </location>
</feature>
<keyword evidence="10 12" id="KW-0472">Membrane</keyword>
<dbReference type="InterPro" id="IPR050558">
    <property type="entry name" value="PTS_Sugar-Specific_Components"/>
</dbReference>
<dbReference type="GO" id="GO:0005886">
    <property type="term" value="C:plasma membrane"/>
    <property type="evidence" value="ECO:0007669"/>
    <property type="project" value="UniProtKB-SubCell"/>
</dbReference>
<keyword evidence="9 12" id="KW-1133">Transmembrane helix</keyword>
<protein>
    <submittedName>
        <fullName evidence="15">PTS system, glucose-like IIB component</fullName>
    </submittedName>
</protein>
<feature type="transmembrane region" description="Helical" evidence="12">
    <location>
        <begin position="204"/>
        <end position="227"/>
    </location>
</feature>
<evidence type="ECO:0000256" key="3">
    <source>
        <dbReference type="ARBA" id="ARBA00022475"/>
    </source>
</evidence>
<keyword evidence="7 12" id="KW-0812">Transmembrane</keyword>
<evidence type="ECO:0000256" key="8">
    <source>
        <dbReference type="ARBA" id="ARBA00022777"/>
    </source>
</evidence>
<keyword evidence="5" id="KW-0808">Transferase</keyword>
<feature type="active site" description="Phosphocysteine intermediate; for EIIB activity" evidence="11">
    <location>
        <position position="26"/>
    </location>
</feature>
<keyword evidence="2" id="KW-0813">Transport</keyword>
<sequence>MSNQALIQNILTAIGGAENIDNVTNCMTRMRVKLKDNSKVDMEKLKNTDRVLGVVEAETLQIVLGPGTAKKVTDELIETHQLNRGLNPQDDPMATNVNESTGVTADWQGNKESVKQSRKQSPLRRGLELIANIFIPMIPAIIAAGLFSGLSTLIGQLIAQEVVAGNFWEGTRILFSLLGTSFLGYFAIYTGVNSAKQFGATEALGGMVGAMSIAAPLIDFATLLGLYNADQPLNSILTTGKGGIIGVIIGVWVLSKIEKIVRKHTPDVLDLIVTPFVTLLITGLLMVMVIMPVSGYVSDILVNFLNLFIGSSNPIISVLSGYILSAVFLPMVLLGLHHGLIPIYAIQLENLGGVSLFPVLAMAGAGQVGAAIAIYLYARKRNNQRLQKIITGALPAGFLGVGEPLIYGVTLPLGKPFITAGLGAGFGGAYVMLMGVQSTAWGPSGLVAIPLMFPDKMIHYFIGLVIAYIGGFIMTRLFMKPSDLELLD</sequence>
<dbReference type="InterPro" id="IPR003352">
    <property type="entry name" value="PTS_EIIC"/>
</dbReference>
<dbReference type="InterPro" id="IPR001996">
    <property type="entry name" value="PTS_IIB_1"/>
</dbReference>
<dbReference type="InterPro" id="IPR018113">
    <property type="entry name" value="PTrfase_EIIB_Cys"/>
</dbReference>
<feature type="transmembrane region" description="Helical" evidence="12">
    <location>
        <begin position="323"/>
        <end position="344"/>
    </location>
</feature>
<feature type="transmembrane region" description="Helical" evidence="12">
    <location>
        <begin position="129"/>
        <end position="153"/>
    </location>
</feature>
<dbReference type="Proteomes" id="UP000005147">
    <property type="component" value="Unassembled WGS sequence"/>
</dbReference>
<evidence type="ECO:0000259" key="14">
    <source>
        <dbReference type="PROSITE" id="PS51103"/>
    </source>
</evidence>
<proteinExistence type="predicted"/>
<feature type="transmembrane region" description="Helical" evidence="12">
    <location>
        <begin position="267"/>
        <end position="290"/>
    </location>
</feature>
<dbReference type="FunFam" id="3.30.1360.60:FF:000001">
    <property type="entry name" value="PTS system glucose-specific IIBC component PtsG"/>
    <property type="match status" value="1"/>
</dbReference>
<dbReference type="GO" id="GO:0008982">
    <property type="term" value="F:protein-N(PI)-phosphohistidine-sugar phosphotransferase activity"/>
    <property type="evidence" value="ECO:0007669"/>
    <property type="project" value="InterPro"/>
</dbReference>
<feature type="transmembrane region" description="Helical" evidence="12">
    <location>
        <begin position="457"/>
        <end position="479"/>
    </location>
</feature>
<dbReference type="InterPro" id="IPR036878">
    <property type="entry name" value="Glu_permease_IIB"/>
</dbReference>
<keyword evidence="4" id="KW-0762">Sugar transport</keyword>
<evidence type="ECO:0000313" key="16">
    <source>
        <dbReference type="Proteomes" id="UP000005147"/>
    </source>
</evidence>
<dbReference type="InterPro" id="IPR013013">
    <property type="entry name" value="PTS_EIIC_1"/>
</dbReference>
<evidence type="ECO:0000256" key="9">
    <source>
        <dbReference type="ARBA" id="ARBA00022989"/>
    </source>
</evidence>
<comment type="caution">
    <text evidence="15">The sequence shown here is derived from an EMBL/GenBank/DDBJ whole genome shotgun (WGS) entry which is preliminary data.</text>
</comment>
<keyword evidence="3" id="KW-1003">Cell membrane</keyword>
<dbReference type="GO" id="GO:0016301">
    <property type="term" value="F:kinase activity"/>
    <property type="evidence" value="ECO:0007669"/>
    <property type="project" value="UniProtKB-KW"/>
</dbReference>
<dbReference type="PANTHER" id="PTHR30175:SF3">
    <property type="entry name" value="PTS SYSTEM N-ACETYLMURAMIC ACID-SPECIFIC EIIBC COMPONENT"/>
    <property type="match status" value="1"/>
</dbReference>
<feature type="transmembrane region" description="Helical" evidence="12">
    <location>
        <begin position="389"/>
        <end position="411"/>
    </location>
</feature>
<dbReference type="Pfam" id="PF00367">
    <property type="entry name" value="PTS_EIIB"/>
    <property type="match status" value="1"/>
</dbReference>
<accession>K1LW46</accession>
<dbReference type="AlphaFoldDB" id="K1LW46"/>
<feature type="domain" description="PTS EIIC type-1" evidence="14">
    <location>
        <begin position="141"/>
        <end position="488"/>
    </location>
</feature>
<dbReference type="Pfam" id="PF02378">
    <property type="entry name" value="PTS_EIIC"/>
    <property type="match status" value="1"/>
</dbReference>
<dbReference type="PROSITE" id="PS51103">
    <property type="entry name" value="PTS_EIIC_TYPE_1"/>
    <property type="match status" value="1"/>
</dbReference>
<dbReference type="PROSITE" id="PS01035">
    <property type="entry name" value="PTS_EIIB_TYPE_1_CYS"/>
    <property type="match status" value="1"/>
</dbReference>
<evidence type="ECO:0000256" key="12">
    <source>
        <dbReference type="SAM" id="Phobius"/>
    </source>
</evidence>
<dbReference type="RefSeq" id="WP_006701869.1">
    <property type="nucleotide sequence ID" value="NZ_JH932301.1"/>
</dbReference>
<reference evidence="15 16" key="1">
    <citation type="submission" date="2012-07" db="EMBL/GenBank/DDBJ databases">
        <title>The Genome Sequence of Facklamia ignava CCUG 37419.</title>
        <authorList>
            <consortium name="The Broad Institute Genome Sequencing Platform"/>
            <person name="Earl A."/>
            <person name="Ward D."/>
            <person name="Feldgarden M."/>
            <person name="Gevers D."/>
            <person name="Huys G."/>
            <person name="Walker B."/>
            <person name="Young S.K."/>
            <person name="Zeng Q."/>
            <person name="Gargeya S."/>
            <person name="Fitzgerald M."/>
            <person name="Haas B."/>
            <person name="Abouelleil A."/>
            <person name="Alvarado L."/>
            <person name="Arachchi H.M."/>
            <person name="Berlin A.M."/>
            <person name="Chapman S.B."/>
            <person name="Goldberg J."/>
            <person name="Griggs A."/>
            <person name="Gujja S."/>
            <person name="Hansen M."/>
            <person name="Howarth C."/>
            <person name="Imamovic A."/>
            <person name="Larimer J."/>
            <person name="McCowen C."/>
            <person name="Montmayeur A."/>
            <person name="Murphy C."/>
            <person name="Neiman D."/>
            <person name="Pearson M."/>
            <person name="Priest M."/>
            <person name="Roberts A."/>
            <person name="Saif S."/>
            <person name="Shea T."/>
            <person name="Sisk P."/>
            <person name="Sykes S."/>
            <person name="Wortman J."/>
            <person name="Nusbaum C."/>
            <person name="Birren B."/>
        </authorList>
    </citation>
    <scope>NUCLEOTIDE SEQUENCE [LARGE SCALE GENOMIC DNA]</scope>
    <source>
        <strain evidence="15 16">CCUG 37419</strain>
    </source>
</reference>
<dbReference type="eggNOG" id="COG1263">
    <property type="taxonomic scope" value="Bacteria"/>
</dbReference>
<evidence type="ECO:0000256" key="10">
    <source>
        <dbReference type="ARBA" id="ARBA00023136"/>
    </source>
</evidence>
<evidence type="ECO:0000256" key="6">
    <source>
        <dbReference type="ARBA" id="ARBA00022683"/>
    </source>
</evidence>
<dbReference type="GO" id="GO:0090588">
    <property type="term" value="F:protein-phosphocysteine-N-acetylmuramate phosphotransferase system transporter activity"/>
    <property type="evidence" value="ECO:0007669"/>
    <property type="project" value="TreeGrafter"/>
</dbReference>
<comment type="subcellular location">
    <subcellularLocation>
        <location evidence="1">Cell membrane</location>
        <topology evidence="1">Multi-pass membrane protein</topology>
    </subcellularLocation>
</comment>
<evidence type="ECO:0000256" key="7">
    <source>
        <dbReference type="ARBA" id="ARBA00022692"/>
    </source>
</evidence>
<feature type="transmembrane region" description="Helical" evidence="12">
    <location>
        <begin position="417"/>
        <end position="436"/>
    </location>
</feature>